<evidence type="ECO:0000313" key="3">
    <source>
        <dbReference type="Proteomes" id="UP000240542"/>
    </source>
</evidence>
<comment type="caution">
    <text evidence="2">The sequence shown here is derived from an EMBL/GenBank/DDBJ whole genome shotgun (WGS) entry which is preliminary data.</text>
</comment>
<proteinExistence type="predicted"/>
<organism evidence="2 3">
    <name type="scientific">Murinocardiopsis flavida</name>
    <dbReference type="NCBI Taxonomy" id="645275"/>
    <lineage>
        <taxon>Bacteria</taxon>
        <taxon>Bacillati</taxon>
        <taxon>Actinomycetota</taxon>
        <taxon>Actinomycetes</taxon>
        <taxon>Streptosporangiales</taxon>
        <taxon>Nocardiopsidaceae</taxon>
        <taxon>Murinocardiopsis</taxon>
    </lineage>
</organism>
<gene>
    <name evidence="2" type="ORF">CLV63_101230</name>
</gene>
<evidence type="ECO:0000259" key="1">
    <source>
        <dbReference type="Pfam" id="PF04149"/>
    </source>
</evidence>
<sequence>MILNFSKSSYSSGGDNCVQVAHATPAFRTSSYSSSGDNCVEVADLPTGAAVRDSKHPDLGFLPFAASEWAAFARVLRGDAL</sequence>
<name>A0A2P8DU92_9ACTN</name>
<dbReference type="Pfam" id="PF04149">
    <property type="entry name" value="DUF397"/>
    <property type="match status" value="1"/>
</dbReference>
<dbReference type="Proteomes" id="UP000240542">
    <property type="component" value="Unassembled WGS sequence"/>
</dbReference>
<dbReference type="RefSeq" id="WP_106580944.1">
    <property type="nucleotide sequence ID" value="NZ_PYGA01000001.1"/>
</dbReference>
<reference evidence="2 3" key="1">
    <citation type="submission" date="2018-03" db="EMBL/GenBank/DDBJ databases">
        <title>Genomic Encyclopedia of Archaeal and Bacterial Type Strains, Phase II (KMG-II): from individual species to whole genera.</title>
        <authorList>
            <person name="Goeker M."/>
        </authorList>
    </citation>
    <scope>NUCLEOTIDE SEQUENCE [LARGE SCALE GENOMIC DNA]</scope>
    <source>
        <strain evidence="2 3">DSM 45312</strain>
    </source>
</reference>
<dbReference type="InterPro" id="IPR007278">
    <property type="entry name" value="DUF397"/>
</dbReference>
<dbReference type="OrthoDB" id="3482190at2"/>
<evidence type="ECO:0000313" key="2">
    <source>
        <dbReference type="EMBL" id="PSL00754.1"/>
    </source>
</evidence>
<protein>
    <submittedName>
        <fullName evidence="2">Uncharacterized protein DUF397</fullName>
    </submittedName>
</protein>
<dbReference type="AlphaFoldDB" id="A0A2P8DU92"/>
<keyword evidence="3" id="KW-1185">Reference proteome</keyword>
<dbReference type="EMBL" id="PYGA01000001">
    <property type="protein sequence ID" value="PSL00754.1"/>
    <property type="molecule type" value="Genomic_DNA"/>
</dbReference>
<feature type="domain" description="DUF397" evidence="1">
    <location>
        <begin position="27"/>
        <end position="75"/>
    </location>
</feature>
<accession>A0A2P8DU92</accession>